<protein>
    <submittedName>
        <fullName evidence="2">Uncharacterized protein</fullName>
    </submittedName>
</protein>
<evidence type="ECO:0000313" key="2">
    <source>
        <dbReference type="EnsemblPlants" id="OB06G22890.1"/>
    </source>
</evidence>
<dbReference type="HOGENOM" id="CLU_1345075_0_0_1"/>
<dbReference type="EnsemblPlants" id="OB06G22890.1">
    <property type="protein sequence ID" value="OB06G22890.1"/>
    <property type="gene ID" value="OB06G22890"/>
</dbReference>
<proteinExistence type="predicted"/>
<keyword evidence="3" id="KW-1185">Reference proteome</keyword>
<reference evidence="2" key="2">
    <citation type="submission" date="2013-04" db="UniProtKB">
        <authorList>
            <consortium name="EnsemblPlants"/>
        </authorList>
    </citation>
    <scope>IDENTIFICATION</scope>
</reference>
<organism evidence="2">
    <name type="scientific">Oryza brachyantha</name>
    <name type="common">malo sina</name>
    <dbReference type="NCBI Taxonomy" id="4533"/>
    <lineage>
        <taxon>Eukaryota</taxon>
        <taxon>Viridiplantae</taxon>
        <taxon>Streptophyta</taxon>
        <taxon>Embryophyta</taxon>
        <taxon>Tracheophyta</taxon>
        <taxon>Spermatophyta</taxon>
        <taxon>Magnoliopsida</taxon>
        <taxon>Liliopsida</taxon>
        <taxon>Poales</taxon>
        <taxon>Poaceae</taxon>
        <taxon>BOP clade</taxon>
        <taxon>Oryzoideae</taxon>
        <taxon>Oryzeae</taxon>
        <taxon>Oryzinae</taxon>
        <taxon>Oryza</taxon>
    </lineage>
</organism>
<name>J3ME45_ORYBR</name>
<dbReference type="AlphaFoldDB" id="J3ME45"/>
<sequence length="204" mass="23423">MSRWGHRLAWDKHHRVPSLIPEDFAVVDFEEEIIVSREENSTRRHALKEESQKMPLKEESYDIHNQEKHQRHKELINEENDSVKGESSGKKMMILKLDAPRMDTHDLHGMITMPRSPVIPTHRLFASITQSVVIWMGGITKGKICYMTSKKRVISRWTSVKNFKNDEIALGDRVVTALTVAGSLPLPPTQSPCRLGCDTETDWV</sequence>
<evidence type="ECO:0000256" key="1">
    <source>
        <dbReference type="SAM" id="MobiDB-lite"/>
    </source>
</evidence>
<dbReference type="Gramene" id="OB06G22890.1">
    <property type="protein sequence ID" value="OB06G22890.1"/>
    <property type="gene ID" value="OB06G22890"/>
</dbReference>
<accession>J3ME45</accession>
<reference evidence="2" key="1">
    <citation type="journal article" date="2013" name="Nat. Commun.">
        <title>Whole-genome sequencing of Oryza brachyantha reveals mechanisms underlying Oryza genome evolution.</title>
        <authorList>
            <person name="Chen J."/>
            <person name="Huang Q."/>
            <person name="Gao D."/>
            <person name="Wang J."/>
            <person name="Lang Y."/>
            <person name="Liu T."/>
            <person name="Li B."/>
            <person name="Bai Z."/>
            <person name="Luis Goicoechea J."/>
            <person name="Liang C."/>
            <person name="Chen C."/>
            <person name="Zhang W."/>
            <person name="Sun S."/>
            <person name="Liao Y."/>
            <person name="Zhang X."/>
            <person name="Yang L."/>
            <person name="Song C."/>
            <person name="Wang M."/>
            <person name="Shi J."/>
            <person name="Liu G."/>
            <person name="Liu J."/>
            <person name="Zhou H."/>
            <person name="Zhou W."/>
            <person name="Yu Q."/>
            <person name="An N."/>
            <person name="Chen Y."/>
            <person name="Cai Q."/>
            <person name="Wang B."/>
            <person name="Liu B."/>
            <person name="Min J."/>
            <person name="Huang Y."/>
            <person name="Wu H."/>
            <person name="Li Z."/>
            <person name="Zhang Y."/>
            <person name="Yin Y."/>
            <person name="Song W."/>
            <person name="Jiang J."/>
            <person name="Jackson S.A."/>
            <person name="Wing R.A."/>
            <person name="Wang J."/>
            <person name="Chen M."/>
        </authorList>
    </citation>
    <scope>NUCLEOTIDE SEQUENCE [LARGE SCALE GENOMIC DNA]</scope>
    <source>
        <strain evidence="2">cv. IRGC 101232</strain>
    </source>
</reference>
<evidence type="ECO:0000313" key="3">
    <source>
        <dbReference type="Proteomes" id="UP000006038"/>
    </source>
</evidence>
<dbReference type="Proteomes" id="UP000006038">
    <property type="component" value="Chromosome 6"/>
</dbReference>
<feature type="region of interest" description="Disordered" evidence="1">
    <location>
        <begin position="68"/>
        <end position="88"/>
    </location>
</feature>